<evidence type="ECO:0000256" key="3">
    <source>
        <dbReference type="ARBA" id="ARBA00023163"/>
    </source>
</evidence>
<dbReference type="GO" id="GO:0003700">
    <property type="term" value="F:DNA-binding transcription factor activity"/>
    <property type="evidence" value="ECO:0007669"/>
    <property type="project" value="InterPro"/>
</dbReference>
<evidence type="ECO:0000256" key="2">
    <source>
        <dbReference type="ARBA" id="ARBA00023125"/>
    </source>
</evidence>
<dbReference type="Proteomes" id="UP000481872">
    <property type="component" value="Unassembled WGS sequence"/>
</dbReference>
<dbReference type="CDD" id="cd07377">
    <property type="entry name" value="WHTH_GntR"/>
    <property type="match status" value="1"/>
</dbReference>
<reference evidence="5 6" key="1">
    <citation type="submission" date="2020-02" db="EMBL/GenBank/DDBJ databases">
        <title>Genome assembly of a novel Clostridium senegalense strain.</title>
        <authorList>
            <person name="Gupta T.B."/>
            <person name="Jauregui R."/>
            <person name="Maclean P."/>
            <person name="Nawarathana A."/>
            <person name="Brightwell G."/>
        </authorList>
    </citation>
    <scope>NUCLEOTIDE SEQUENCE [LARGE SCALE GENOMIC DNA]</scope>
    <source>
        <strain evidence="5 6">AGRFS4</strain>
    </source>
</reference>
<dbReference type="InterPro" id="IPR036390">
    <property type="entry name" value="WH_DNA-bd_sf"/>
</dbReference>
<dbReference type="PANTHER" id="PTHR38445:SF7">
    <property type="entry name" value="GNTR-FAMILY TRANSCRIPTIONAL REGULATOR"/>
    <property type="match status" value="1"/>
</dbReference>
<keyword evidence="2" id="KW-0238">DNA-binding</keyword>
<dbReference type="AlphaFoldDB" id="A0A6M0H953"/>
<dbReference type="GO" id="GO:0003677">
    <property type="term" value="F:DNA binding"/>
    <property type="evidence" value="ECO:0007669"/>
    <property type="project" value="UniProtKB-KW"/>
</dbReference>
<dbReference type="InterPro" id="IPR036388">
    <property type="entry name" value="WH-like_DNA-bd_sf"/>
</dbReference>
<proteinExistence type="predicted"/>
<comment type="caution">
    <text evidence="5">The sequence shown here is derived from an EMBL/GenBank/DDBJ whole genome shotgun (WGS) entry which is preliminary data.</text>
</comment>
<dbReference type="InterPro" id="IPR000524">
    <property type="entry name" value="Tscrpt_reg_HTH_GntR"/>
</dbReference>
<keyword evidence="3" id="KW-0804">Transcription</keyword>
<dbReference type="RefSeq" id="WP_010299533.1">
    <property type="nucleotide sequence ID" value="NZ_CABKRL010000006.1"/>
</dbReference>
<keyword evidence="6" id="KW-1185">Reference proteome</keyword>
<evidence type="ECO:0000259" key="4">
    <source>
        <dbReference type="PROSITE" id="PS50949"/>
    </source>
</evidence>
<sequence>MNIVIDNSSGKPIYSQIEEQIKKSIFEDKLILDDILPSIRALSQELKISVITTKRAYEELEKQGFVYTVPGKGTFISDKDKEFIKYTIMDNVKKYLLKGINEGKKINLSLDNMKEKLEIIYKY</sequence>
<evidence type="ECO:0000313" key="6">
    <source>
        <dbReference type="Proteomes" id="UP000481872"/>
    </source>
</evidence>
<accession>A0A6M0H953</accession>
<name>A0A6M0H953_9CLOT</name>
<dbReference type="Gene3D" id="1.10.10.10">
    <property type="entry name" value="Winged helix-like DNA-binding domain superfamily/Winged helix DNA-binding domain"/>
    <property type="match status" value="1"/>
</dbReference>
<evidence type="ECO:0000313" key="5">
    <source>
        <dbReference type="EMBL" id="NEU06401.1"/>
    </source>
</evidence>
<evidence type="ECO:0000256" key="1">
    <source>
        <dbReference type="ARBA" id="ARBA00023015"/>
    </source>
</evidence>
<feature type="domain" description="HTH gntR-type" evidence="4">
    <location>
        <begin position="11"/>
        <end position="79"/>
    </location>
</feature>
<keyword evidence="1" id="KW-0805">Transcription regulation</keyword>
<dbReference type="Pfam" id="PF00392">
    <property type="entry name" value="GntR"/>
    <property type="match status" value="1"/>
</dbReference>
<dbReference type="SMART" id="SM00345">
    <property type="entry name" value="HTH_GNTR"/>
    <property type="match status" value="1"/>
</dbReference>
<dbReference type="PANTHER" id="PTHR38445">
    <property type="entry name" value="HTH-TYPE TRANSCRIPTIONAL REPRESSOR YTRA"/>
    <property type="match status" value="1"/>
</dbReference>
<dbReference type="EMBL" id="JAAGPU010000043">
    <property type="protein sequence ID" value="NEU06401.1"/>
    <property type="molecule type" value="Genomic_DNA"/>
</dbReference>
<gene>
    <name evidence="5" type="ORF">G3M99_16430</name>
</gene>
<organism evidence="5 6">
    <name type="scientific">Clostridium senegalense</name>
    <dbReference type="NCBI Taxonomy" id="1465809"/>
    <lineage>
        <taxon>Bacteria</taxon>
        <taxon>Bacillati</taxon>
        <taxon>Bacillota</taxon>
        <taxon>Clostridia</taxon>
        <taxon>Eubacteriales</taxon>
        <taxon>Clostridiaceae</taxon>
        <taxon>Clostridium</taxon>
    </lineage>
</organism>
<dbReference type="SUPFAM" id="SSF46785">
    <property type="entry name" value="Winged helix' DNA-binding domain"/>
    <property type="match status" value="1"/>
</dbReference>
<protein>
    <submittedName>
        <fullName evidence="5">GntR family transcriptional regulator</fullName>
    </submittedName>
</protein>
<dbReference type="PROSITE" id="PS50949">
    <property type="entry name" value="HTH_GNTR"/>
    <property type="match status" value="1"/>
</dbReference>